<dbReference type="STRING" id="284811.Q75A14"/>
<dbReference type="AlphaFoldDB" id="Q75A14"/>
<evidence type="ECO:0000256" key="2">
    <source>
        <dbReference type="ARBA" id="ARBA00023054"/>
    </source>
</evidence>
<proteinExistence type="inferred from homology"/>
<dbReference type="Pfam" id="PF03357">
    <property type="entry name" value="Snf7"/>
    <property type="match status" value="1"/>
</dbReference>
<evidence type="ECO:0000313" key="5">
    <source>
        <dbReference type="EMBL" id="AAS52036.1"/>
    </source>
</evidence>
<feature type="region of interest" description="Disordered" evidence="4">
    <location>
        <begin position="238"/>
        <end position="261"/>
    </location>
</feature>
<dbReference type="OMA" id="GVKQMQK"/>
<dbReference type="FunCoup" id="Q75A14">
    <property type="interactions" value="378"/>
</dbReference>
<dbReference type="GO" id="GO:0005771">
    <property type="term" value="C:multivesicular body"/>
    <property type="evidence" value="ECO:0000318"/>
    <property type="project" value="GO_Central"/>
</dbReference>
<reference evidence="5 6" key="1">
    <citation type="journal article" date="2004" name="Science">
        <title>The Ashbya gossypii genome as a tool for mapping the ancient Saccharomyces cerevisiae genome.</title>
        <authorList>
            <person name="Dietrich F.S."/>
            <person name="Voegeli S."/>
            <person name="Brachat S."/>
            <person name="Lerch A."/>
            <person name="Gates K."/>
            <person name="Steiner S."/>
            <person name="Mohr C."/>
            <person name="Pohlmann R."/>
            <person name="Luedi P."/>
            <person name="Choi S."/>
            <person name="Wing R.A."/>
            <person name="Flavier A."/>
            <person name="Gaffney T.D."/>
            <person name="Philippsen P."/>
        </authorList>
    </citation>
    <scope>NUCLEOTIDE SEQUENCE [LARGE SCALE GENOMIC DNA]</scope>
    <source>
        <strain evidence="6">ATCC 10895 / CBS 109.51 / FGSC 9923 / NRRL Y-1056</strain>
    </source>
</reference>
<dbReference type="KEGG" id="ago:AGOS_ADR116C"/>
<keyword evidence="2 3" id="KW-0175">Coiled coil</keyword>
<dbReference type="GeneID" id="4620361"/>
<name>Q75A14_EREGS</name>
<dbReference type="Gene3D" id="6.10.250.1710">
    <property type="match status" value="1"/>
</dbReference>
<evidence type="ECO:0000313" key="6">
    <source>
        <dbReference type="Proteomes" id="UP000000591"/>
    </source>
</evidence>
<dbReference type="GO" id="GO:0000329">
    <property type="term" value="C:fungal-type vacuole membrane"/>
    <property type="evidence" value="ECO:0007669"/>
    <property type="project" value="EnsemblFungi"/>
</dbReference>
<gene>
    <name evidence="5" type="ORF">AGOS_ADR116C</name>
</gene>
<reference evidence="6" key="2">
    <citation type="journal article" date="2013" name="G3 (Bethesda)">
        <title>Genomes of Ashbya fungi isolated from insects reveal four mating-type loci, numerous translocations, lack of transposons, and distinct gene duplications.</title>
        <authorList>
            <person name="Dietrich F.S."/>
            <person name="Voegeli S."/>
            <person name="Kuo S."/>
            <person name="Philippsen P."/>
        </authorList>
    </citation>
    <scope>GENOME REANNOTATION</scope>
    <source>
        <strain evidence="6">ATCC 10895 / CBS 109.51 / FGSC 9923 / NRRL Y-1056</strain>
    </source>
</reference>
<organism evidence="5 6">
    <name type="scientific">Eremothecium gossypii (strain ATCC 10895 / CBS 109.51 / FGSC 9923 / NRRL Y-1056)</name>
    <name type="common">Yeast</name>
    <name type="synonym">Ashbya gossypii</name>
    <dbReference type="NCBI Taxonomy" id="284811"/>
    <lineage>
        <taxon>Eukaryota</taxon>
        <taxon>Fungi</taxon>
        <taxon>Dikarya</taxon>
        <taxon>Ascomycota</taxon>
        <taxon>Saccharomycotina</taxon>
        <taxon>Saccharomycetes</taxon>
        <taxon>Saccharomycetales</taxon>
        <taxon>Saccharomycetaceae</taxon>
        <taxon>Eremothecium</taxon>
    </lineage>
</organism>
<keyword evidence="6" id="KW-1185">Reference proteome</keyword>
<comment type="similarity">
    <text evidence="1">Belongs to the SNF7 family.</text>
</comment>
<dbReference type="InterPro" id="IPR005024">
    <property type="entry name" value="Snf7_fam"/>
</dbReference>
<dbReference type="GO" id="GO:0032511">
    <property type="term" value="P:late endosome to vacuole transport via multivesicular body sorting pathway"/>
    <property type="evidence" value="ECO:0000318"/>
    <property type="project" value="GO_Central"/>
</dbReference>
<dbReference type="EMBL" id="AE016817">
    <property type="protein sequence ID" value="AAS52036.1"/>
    <property type="molecule type" value="Genomic_DNA"/>
</dbReference>
<dbReference type="HOGENOM" id="CLU_079409_0_0_1"/>
<feature type="region of interest" description="Disordered" evidence="4">
    <location>
        <begin position="1"/>
        <end position="27"/>
    </location>
</feature>
<dbReference type="GO" id="GO:0006900">
    <property type="term" value="P:vesicle budding from membrane"/>
    <property type="evidence" value="ECO:0000318"/>
    <property type="project" value="GO_Central"/>
</dbReference>
<dbReference type="PANTHER" id="PTHR22761:SF12">
    <property type="entry name" value="CHARGED MULTIVESICULAR BODY PROTEIN 5"/>
    <property type="match status" value="1"/>
</dbReference>
<evidence type="ECO:0000256" key="4">
    <source>
        <dbReference type="SAM" id="MobiDB-lite"/>
    </source>
</evidence>
<feature type="coiled-coil region" evidence="3">
    <location>
        <begin position="76"/>
        <end position="196"/>
    </location>
</feature>
<accession>Q75A14</accession>
<sequence>MTAMPAIQDRTTDALLTRTHPTEEQRAPRALKSSDGLFFNEMNRLFGYNNKRTSDQLLQESSKAMDQAQQGLNGRISQLDTQIAQLNFQLQGLQKKIAGMGSAVAQRPLRQRALKLLNKRKQLETSRDQLDSQLWSMSQAQMTTENLKNTAVTVNALAQTNKALRQQYKQINVERLQTMQDEMADLMEQGEELQQVLAMGGTEIDDISESELDAELEALGDGELDFGAEADPVDLPAYLGGAPQFVDEDATDEPAGLQTAT</sequence>
<protein>
    <submittedName>
        <fullName evidence="5">ADR116Cp</fullName>
    </submittedName>
</protein>
<evidence type="ECO:0000256" key="3">
    <source>
        <dbReference type="SAM" id="Coils"/>
    </source>
</evidence>
<dbReference type="InParanoid" id="Q75A14"/>
<evidence type="ECO:0000256" key="1">
    <source>
        <dbReference type="ARBA" id="ARBA00006190"/>
    </source>
</evidence>
<dbReference type="RefSeq" id="NP_984212.1">
    <property type="nucleotide sequence ID" value="NM_209565.1"/>
</dbReference>
<dbReference type="eggNOG" id="KOG1655">
    <property type="taxonomic scope" value="Eukaryota"/>
</dbReference>
<dbReference type="Proteomes" id="UP000000591">
    <property type="component" value="Chromosome IV"/>
</dbReference>
<dbReference type="OrthoDB" id="3973241at2759"/>
<dbReference type="PANTHER" id="PTHR22761">
    <property type="entry name" value="CHARGED MULTIVESICULAR BODY PROTEIN"/>
    <property type="match status" value="1"/>
</dbReference>